<protein>
    <recommendedName>
        <fullName evidence="4">VCBS repeat-containing protein</fullName>
    </recommendedName>
</protein>
<name>A0A1T1H4D0_9GAMM</name>
<dbReference type="InterPro" id="IPR028994">
    <property type="entry name" value="Integrin_alpha_N"/>
</dbReference>
<keyword evidence="1" id="KW-0732">Signal</keyword>
<dbReference type="NCBIfam" id="NF047539">
    <property type="entry name" value="XAC2610_fam"/>
    <property type="match status" value="1"/>
</dbReference>
<evidence type="ECO:0000313" key="3">
    <source>
        <dbReference type="Proteomes" id="UP000191160"/>
    </source>
</evidence>
<dbReference type="Proteomes" id="UP000191160">
    <property type="component" value="Unassembled WGS sequence"/>
</dbReference>
<dbReference type="EMBL" id="MVKX01000003">
    <property type="protein sequence ID" value="OOV84693.1"/>
    <property type="molecule type" value="Genomic_DNA"/>
</dbReference>
<dbReference type="SUPFAM" id="SSF69318">
    <property type="entry name" value="Integrin alpha N-terminal domain"/>
    <property type="match status" value="1"/>
</dbReference>
<sequence>MKISKISLLLALSLPVVSFAQDPDITLPELKPLPDVRISMQRMLRSTEGRYFLDLYAGIWNPHGTLTDLQEPKQINFKGTQIADFIDLNSVNVGAEQSAATAYRLAGTLNANTGYFKAELTEQTAPPSTSYLQFEPAFKAADKPILLFKFYGMQSADQPYGKSLKRVDVINKSNGKVLQSLQGFNAFGNSMGFLDVNFDGYYDVVLSDTSDGRKIEDKRFIYWMYNPKTKNFQRSPQLEKIAGFPKLKGELQQIDFGSGQIFRVDQGLLYPVSE</sequence>
<evidence type="ECO:0008006" key="4">
    <source>
        <dbReference type="Google" id="ProtNLM"/>
    </source>
</evidence>
<feature type="signal peptide" evidence="1">
    <location>
        <begin position="1"/>
        <end position="20"/>
    </location>
</feature>
<accession>A0A1T1H4D0</accession>
<organism evidence="2 3">
    <name type="scientific">Acinetobacter amyesii</name>
    <dbReference type="NCBI Taxonomy" id="2942470"/>
    <lineage>
        <taxon>Bacteria</taxon>
        <taxon>Pseudomonadati</taxon>
        <taxon>Pseudomonadota</taxon>
        <taxon>Gammaproteobacteria</taxon>
        <taxon>Moraxellales</taxon>
        <taxon>Moraxellaceae</taxon>
        <taxon>Acinetobacter</taxon>
    </lineage>
</organism>
<dbReference type="InterPro" id="IPR058087">
    <property type="entry name" value="XAC2610_dom"/>
</dbReference>
<evidence type="ECO:0000313" key="2">
    <source>
        <dbReference type="EMBL" id="OOV84693.1"/>
    </source>
</evidence>
<feature type="chain" id="PRO_5013159777" description="VCBS repeat-containing protein" evidence="1">
    <location>
        <begin position="21"/>
        <end position="274"/>
    </location>
</feature>
<proteinExistence type="predicted"/>
<reference evidence="2 3" key="1">
    <citation type="submission" date="2017-02" db="EMBL/GenBank/DDBJ databases">
        <title>Acinetobacter sp. ANC 4945, whole genome shotgun sequencing project.</title>
        <authorList>
            <person name="Radolfova-Krizova L."/>
            <person name="Al Atrouni A."/>
            <person name="Nemec A."/>
        </authorList>
    </citation>
    <scope>NUCLEOTIDE SEQUENCE [LARGE SCALE GENOMIC DNA]</scope>
    <source>
        <strain evidence="2 3">ANC 4945</strain>
    </source>
</reference>
<comment type="caution">
    <text evidence="2">The sequence shown here is derived from an EMBL/GenBank/DDBJ whole genome shotgun (WGS) entry which is preliminary data.</text>
</comment>
<dbReference type="RefSeq" id="WP_078189623.1">
    <property type="nucleotide sequence ID" value="NZ_JAMCOZ010000006.1"/>
</dbReference>
<gene>
    <name evidence="2" type="ORF">B1202_05720</name>
</gene>
<evidence type="ECO:0000256" key="1">
    <source>
        <dbReference type="SAM" id="SignalP"/>
    </source>
</evidence>
<dbReference type="AlphaFoldDB" id="A0A1T1H4D0"/>
<keyword evidence="3" id="KW-1185">Reference proteome</keyword>